<comment type="caution">
    <text evidence="9">The sequence shown here is derived from an EMBL/GenBank/DDBJ whole genome shotgun (WGS) entry which is preliminary data.</text>
</comment>
<evidence type="ECO:0000256" key="1">
    <source>
        <dbReference type="ARBA" id="ARBA00001968"/>
    </source>
</evidence>
<dbReference type="EMBL" id="JBJJXI010000092">
    <property type="protein sequence ID" value="KAL3394336.1"/>
    <property type="molecule type" value="Genomic_DNA"/>
</dbReference>
<dbReference type="GO" id="GO:0046872">
    <property type="term" value="F:metal ion binding"/>
    <property type="evidence" value="ECO:0007669"/>
    <property type="project" value="UniProtKB-KW"/>
</dbReference>
<keyword evidence="10" id="KW-1185">Reference proteome</keyword>
<evidence type="ECO:0000256" key="4">
    <source>
        <dbReference type="ARBA" id="ARBA00022722"/>
    </source>
</evidence>
<dbReference type="AlphaFoldDB" id="A0ABD2WMI8"/>
<evidence type="ECO:0000256" key="7">
    <source>
        <dbReference type="ARBA" id="ARBA00023242"/>
    </source>
</evidence>
<keyword evidence="7" id="KW-0539">Nucleus</keyword>
<dbReference type="PANTHER" id="PTHR22930:SF269">
    <property type="entry name" value="NUCLEASE HARBI1-LIKE PROTEIN"/>
    <property type="match status" value="1"/>
</dbReference>
<evidence type="ECO:0000313" key="10">
    <source>
        <dbReference type="Proteomes" id="UP001627154"/>
    </source>
</evidence>
<sequence>MSIPTHDKFVDIARQFLCKSGVPQCLGAIDGRHVCLKRPSKSGSLYYNYKKFYSIVLQAIVDANYKYIFIDVGAYGSQSDGGIFRDSTFERALDDGNLPIPTAGVQKNIDVPFFFVGDGAYPLNTNLMKPFRGLNLSRKQLLFNKRISRARVVVENAFGQTCQKWMIFYTVIQAAPEVVRKIVKSTCTLHNLIMDMEGSCSDSPEEAKIGNVCMIPLQEDNSQQRPSQNAKEVREKLIDYFDSH</sequence>
<evidence type="ECO:0000259" key="8">
    <source>
        <dbReference type="Pfam" id="PF13359"/>
    </source>
</evidence>
<evidence type="ECO:0000256" key="5">
    <source>
        <dbReference type="ARBA" id="ARBA00022723"/>
    </source>
</evidence>
<dbReference type="Pfam" id="PF13359">
    <property type="entry name" value="DDE_Tnp_4"/>
    <property type="match status" value="1"/>
</dbReference>
<dbReference type="GO" id="GO:0004518">
    <property type="term" value="F:nuclease activity"/>
    <property type="evidence" value="ECO:0007669"/>
    <property type="project" value="UniProtKB-KW"/>
</dbReference>
<evidence type="ECO:0000256" key="6">
    <source>
        <dbReference type="ARBA" id="ARBA00022801"/>
    </source>
</evidence>
<protein>
    <recommendedName>
        <fullName evidence="8">DDE Tnp4 domain-containing protein</fullName>
    </recommendedName>
</protein>
<dbReference type="InterPro" id="IPR027806">
    <property type="entry name" value="HARBI1_dom"/>
</dbReference>
<evidence type="ECO:0000313" key="9">
    <source>
        <dbReference type="EMBL" id="KAL3394336.1"/>
    </source>
</evidence>
<dbReference type="InterPro" id="IPR045249">
    <property type="entry name" value="HARBI1-like"/>
</dbReference>
<comment type="subcellular location">
    <subcellularLocation>
        <location evidence="2">Nucleus</location>
    </subcellularLocation>
</comment>
<dbReference type="GO" id="GO:0005634">
    <property type="term" value="C:nucleus"/>
    <property type="evidence" value="ECO:0007669"/>
    <property type="project" value="UniProtKB-SubCell"/>
</dbReference>
<comment type="similarity">
    <text evidence="3">Belongs to the HARBI1 family.</text>
</comment>
<organism evidence="9 10">
    <name type="scientific">Trichogramma kaykai</name>
    <dbReference type="NCBI Taxonomy" id="54128"/>
    <lineage>
        <taxon>Eukaryota</taxon>
        <taxon>Metazoa</taxon>
        <taxon>Ecdysozoa</taxon>
        <taxon>Arthropoda</taxon>
        <taxon>Hexapoda</taxon>
        <taxon>Insecta</taxon>
        <taxon>Pterygota</taxon>
        <taxon>Neoptera</taxon>
        <taxon>Endopterygota</taxon>
        <taxon>Hymenoptera</taxon>
        <taxon>Apocrita</taxon>
        <taxon>Proctotrupomorpha</taxon>
        <taxon>Chalcidoidea</taxon>
        <taxon>Trichogrammatidae</taxon>
        <taxon>Trichogramma</taxon>
    </lineage>
</organism>
<dbReference type="PANTHER" id="PTHR22930">
    <property type="match status" value="1"/>
</dbReference>
<accession>A0ABD2WMI8</accession>
<name>A0ABD2WMI8_9HYME</name>
<dbReference type="Proteomes" id="UP001627154">
    <property type="component" value="Unassembled WGS sequence"/>
</dbReference>
<keyword evidence="4" id="KW-0540">Nuclease</keyword>
<reference evidence="9 10" key="1">
    <citation type="journal article" date="2024" name="bioRxiv">
        <title>A reference genome for Trichogramma kaykai: A tiny desert-dwelling parasitoid wasp with competing sex-ratio distorters.</title>
        <authorList>
            <person name="Culotta J."/>
            <person name="Lindsey A.R."/>
        </authorList>
    </citation>
    <scope>NUCLEOTIDE SEQUENCE [LARGE SCALE GENOMIC DNA]</scope>
    <source>
        <strain evidence="9 10">KSX58</strain>
    </source>
</reference>
<evidence type="ECO:0000256" key="3">
    <source>
        <dbReference type="ARBA" id="ARBA00006958"/>
    </source>
</evidence>
<feature type="domain" description="DDE Tnp4" evidence="8">
    <location>
        <begin position="29"/>
        <end position="191"/>
    </location>
</feature>
<evidence type="ECO:0000256" key="2">
    <source>
        <dbReference type="ARBA" id="ARBA00004123"/>
    </source>
</evidence>
<dbReference type="GO" id="GO:0016787">
    <property type="term" value="F:hydrolase activity"/>
    <property type="evidence" value="ECO:0007669"/>
    <property type="project" value="UniProtKB-KW"/>
</dbReference>
<keyword evidence="6" id="KW-0378">Hydrolase</keyword>
<proteinExistence type="inferred from homology"/>
<keyword evidence="5" id="KW-0479">Metal-binding</keyword>
<comment type="cofactor">
    <cofactor evidence="1">
        <name>a divalent metal cation</name>
        <dbReference type="ChEBI" id="CHEBI:60240"/>
    </cofactor>
</comment>
<gene>
    <name evidence="9" type="ORF">TKK_011354</name>
</gene>